<gene>
    <name evidence="5" type="ORF">QNA12_05850</name>
</gene>
<evidence type="ECO:0000256" key="1">
    <source>
        <dbReference type="ARBA" id="ARBA00038087"/>
    </source>
</evidence>
<evidence type="ECO:0000259" key="4">
    <source>
        <dbReference type="Pfam" id="PF26079"/>
    </source>
</evidence>
<dbReference type="InterPro" id="IPR052399">
    <property type="entry name" value="Phage_Baseplate_Assmbl_Protein"/>
</dbReference>
<proteinExistence type="inferred from homology"/>
<evidence type="ECO:0000259" key="3">
    <source>
        <dbReference type="Pfam" id="PF26078"/>
    </source>
</evidence>
<dbReference type="Proteomes" id="UP001379444">
    <property type="component" value="Chromosome"/>
</dbReference>
<organism evidence="5 6">
    <name type="scientific">Pectobacterium cacticida</name>
    <dbReference type="NCBI Taxonomy" id="69221"/>
    <lineage>
        <taxon>Bacteria</taxon>
        <taxon>Pseudomonadati</taxon>
        <taxon>Pseudomonadota</taxon>
        <taxon>Gammaproteobacteria</taxon>
        <taxon>Enterobacterales</taxon>
        <taxon>Pectobacteriaceae</taxon>
        <taxon>Pectobacterium</taxon>
    </lineage>
</organism>
<dbReference type="Pfam" id="PF26078">
    <property type="entry name" value="Baseplate_J_M"/>
    <property type="match status" value="1"/>
</dbReference>
<evidence type="ECO:0000313" key="5">
    <source>
        <dbReference type="EMBL" id="WWO39522.1"/>
    </source>
</evidence>
<dbReference type="InterPro" id="IPR006949">
    <property type="entry name" value="Barrel_Baseplate_J-like"/>
</dbReference>
<protein>
    <submittedName>
        <fullName evidence="5">Baseplate J/gp47 family protein</fullName>
    </submittedName>
</protein>
<sequence length="353" mass="37059">MPHITPAFDETRTRILRDIRNMLPAADIDKDSDYYVRASSVASVITGIYQHQGWIVRQIFPDTADTEFLEMHCRLRDISRKAATTATGIITATGNVGAPAAAGLVITVGSLSYTTTAAGTVGADGTVVIPAIASASGATGNTTAAAVGTFASAPFGFDSTVTVSVMAGGTDRETDAEMLSRLLELIRRPPAGGNKYDYKRWALSVTGVTSAYVYPLRRGLGTVDVVITSADGLPSADIISAVQAYIDDVRPVTAKNTMVLGPTIKTIDITVGVLLNGVSLADATTAIIAALNDYIKTLAPGDPFIRSQAEMIISQVAGVIDRNITLPAGNVYPVTNENKVEWIRAGTITVVPL</sequence>
<dbReference type="Pfam" id="PF04865">
    <property type="entry name" value="Baseplate_J"/>
    <property type="match status" value="1"/>
</dbReference>
<feature type="domain" description="Baseplate J-like C-terminal" evidence="4">
    <location>
        <begin position="267"/>
        <end position="350"/>
    </location>
</feature>
<dbReference type="Pfam" id="PF26079">
    <property type="entry name" value="Baseplate_J_C"/>
    <property type="match status" value="1"/>
</dbReference>
<feature type="domain" description="Baseplate J-like central" evidence="3">
    <location>
        <begin position="190"/>
        <end position="258"/>
    </location>
</feature>
<evidence type="ECO:0000259" key="2">
    <source>
        <dbReference type="Pfam" id="PF04865"/>
    </source>
</evidence>
<dbReference type="InterPro" id="IPR058531">
    <property type="entry name" value="Baseplate_J_M"/>
</dbReference>
<keyword evidence="6" id="KW-1185">Reference proteome</keyword>
<dbReference type="InterPro" id="IPR058530">
    <property type="entry name" value="Baseplate_J-like_C"/>
</dbReference>
<dbReference type="PANTHER" id="PTHR37829">
    <property type="entry name" value="PHAGE-LIKE ELEMENT PBSX PROTEIN XKDT"/>
    <property type="match status" value="1"/>
</dbReference>
<dbReference type="EMBL" id="CP125967">
    <property type="protein sequence ID" value="WWO39522.1"/>
    <property type="molecule type" value="Genomic_DNA"/>
</dbReference>
<comment type="similarity">
    <text evidence="1">Belongs to the Mu gp47/PBSX XkdT family.</text>
</comment>
<reference evidence="5 6" key="1">
    <citation type="journal article" date="2024" name="Front. Plant Sci.">
        <title>Comprehensive phenomic and genomic studies of the species, Pectobacterium cacticida and proposal for reclassification as Alcorniella cacticida comb. nov.</title>
        <authorList>
            <person name="Jonca J."/>
            <person name="Pirhonen M."/>
            <person name="Waleron M.M."/>
            <person name="Gawor J."/>
            <person name="Mrozik A."/>
            <person name="Smoktunowicz M."/>
            <person name="Waleron K."/>
            <person name="Waleron M."/>
        </authorList>
    </citation>
    <scope>NUCLEOTIDE SEQUENCE [LARGE SCALE GENOMIC DNA]</scope>
    <source>
        <strain evidence="5 6">DPMP6</strain>
    </source>
</reference>
<feature type="domain" description="Baseplate protein J-like barrel" evidence="2">
    <location>
        <begin position="90"/>
        <end position="169"/>
    </location>
</feature>
<accession>A0ABZ2GEB3</accession>
<evidence type="ECO:0000313" key="6">
    <source>
        <dbReference type="Proteomes" id="UP001379444"/>
    </source>
</evidence>
<name>A0ABZ2GEB3_9GAMM</name>
<dbReference type="PANTHER" id="PTHR37829:SF3">
    <property type="entry name" value="PROTEIN JAYE-RELATED"/>
    <property type="match status" value="1"/>
</dbReference>
<dbReference type="RefSeq" id="WP_264496491.1">
    <property type="nucleotide sequence ID" value="NZ_CP109947.1"/>
</dbReference>